<evidence type="ECO:0000313" key="2">
    <source>
        <dbReference type="EMBL" id="CAK8685287.1"/>
    </source>
</evidence>
<reference evidence="2 3" key="1">
    <citation type="submission" date="2024-02" db="EMBL/GenBank/DDBJ databases">
        <authorList>
            <person name="Daric V."/>
            <person name="Darras S."/>
        </authorList>
    </citation>
    <scope>NUCLEOTIDE SEQUENCE [LARGE SCALE GENOMIC DNA]</scope>
</reference>
<sequence>MDNTTNALLPTKKIQLKTQTVQVLRGGSYKKEDYSALKLQTLKHKLEAQRSLKKMKDVRTFDVKRRDQSLLRQHQKIWQNSSLLLKKSIKNMEDDHFLLLKRFMNQFAGVDAIFVSSVERCFESESHELENFKLGVVDPIFLLRKDLSHRLKTGFNSIEGSCDEQDIIQQIDGVKMQSDTIHDWLLQQRNQLEIELDMLPISQSTDIVMPDVKYAIPANAFNVHCPKLSVVEMVMKQFLDIHSYYYQQIMKESDKLENVSLHILNMPQSWNSTELWTVVAIPEMYAQLNPGQEHSTLQSLIADILQRLLQKSKMDVVKISSSLLLYRFINERRKIILSSYYHHRNELLSKMHVTYADACSDHTKSSNSKAIISQQKKVCDQLHAKVEQMRKHDAEFRQIEERAAKAKYRAHLEKEVAAKQKFRSYQKLV</sequence>
<keyword evidence="1" id="KW-0175">Coiled coil</keyword>
<evidence type="ECO:0000313" key="3">
    <source>
        <dbReference type="Proteomes" id="UP001642483"/>
    </source>
</evidence>
<keyword evidence="3" id="KW-1185">Reference proteome</keyword>
<accession>A0ABP0G2K4</accession>
<protein>
    <submittedName>
        <fullName evidence="2">Uncharacterized protein</fullName>
    </submittedName>
</protein>
<dbReference type="EMBL" id="CAWYQH010000099">
    <property type="protein sequence ID" value="CAK8685287.1"/>
    <property type="molecule type" value="Genomic_DNA"/>
</dbReference>
<comment type="caution">
    <text evidence="2">The sequence shown here is derived from an EMBL/GenBank/DDBJ whole genome shotgun (WGS) entry which is preliminary data.</text>
</comment>
<dbReference type="InterPro" id="IPR039902">
    <property type="entry name" value="CCDC148/CCDC112"/>
</dbReference>
<dbReference type="Proteomes" id="UP001642483">
    <property type="component" value="Unassembled WGS sequence"/>
</dbReference>
<name>A0ABP0G2K4_CLALP</name>
<dbReference type="PANTHER" id="PTHR21549:SF1">
    <property type="entry name" value="COILED-COIL DOMAIN-CONTAINING PROTEIN 148"/>
    <property type="match status" value="1"/>
</dbReference>
<gene>
    <name evidence="2" type="ORF">CVLEPA_LOCUS16424</name>
</gene>
<dbReference type="PANTHER" id="PTHR21549">
    <property type="entry name" value="MUTATED IN BLADDER CANCER 1"/>
    <property type="match status" value="1"/>
</dbReference>
<proteinExistence type="predicted"/>
<organism evidence="2 3">
    <name type="scientific">Clavelina lepadiformis</name>
    <name type="common">Light-bulb sea squirt</name>
    <name type="synonym">Ascidia lepadiformis</name>
    <dbReference type="NCBI Taxonomy" id="159417"/>
    <lineage>
        <taxon>Eukaryota</taxon>
        <taxon>Metazoa</taxon>
        <taxon>Chordata</taxon>
        <taxon>Tunicata</taxon>
        <taxon>Ascidiacea</taxon>
        <taxon>Aplousobranchia</taxon>
        <taxon>Clavelinidae</taxon>
        <taxon>Clavelina</taxon>
    </lineage>
</organism>
<evidence type="ECO:0000256" key="1">
    <source>
        <dbReference type="ARBA" id="ARBA00023054"/>
    </source>
</evidence>